<name>A0A1G8NS37_9CLOT</name>
<dbReference type="EMBL" id="FNDZ01000004">
    <property type="protein sequence ID" value="SDI82310.1"/>
    <property type="molecule type" value="Genomic_DNA"/>
</dbReference>
<sequence>MQRRILCFGDSNTWGYNAEDESRFEKGVRWTSLLQEALGEEYDIIEEGLSGRTASCDDPLFEGLNGYSYIYPCIMSHRPLDLIIITLGTNDAKERFSLTPLNIAMGIIRLAGRVKNTMTGRDGKDPEILIVAPAPIGPLYKEKNAFHSMGRESDLKTKEMIPFLHTMAKEAGYHFISAGNHLSMGEVDHMHLDAEGHKKMAELLERKIHEIFQVRG</sequence>
<gene>
    <name evidence="2" type="ORF">SAMN05421804_104269</name>
</gene>
<dbReference type="Proteomes" id="UP000183255">
    <property type="component" value="Unassembled WGS sequence"/>
</dbReference>
<dbReference type="SUPFAM" id="SSF52266">
    <property type="entry name" value="SGNH hydrolase"/>
    <property type="match status" value="1"/>
</dbReference>
<dbReference type="AlphaFoldDB" id="A0A1G8NS37"/>
<accession>A0A1G8NS37</accession>
<proteinExistence type="predicted"/>
<dbReference type="RefSeq" id="WP_031575707.1">
    <property type="nucleotide sequence ID" value="NZ_FNDZ01000004.1"/>
</dbReference>
<dbReference type="InterPro" id="IPR013830">
    <property type="entry name" value="SGNH_hydro"/>
</dbReference>
<dbReference type="InterPro" id="IPR051532">
    <property type="entry name" value="Ester_Hydrolysis_Enzymes"/>
</dbReference>
<feature type="domain" description="SGNH hydrolase-type esterase" evidence="1">
    <location>
        <begin position="7"/>
        <end position="198"/>
    </location>
</feature>
<organism evidence="2 3">
    <name type="scientific">Proteiniclasticum ruminis</name>
    <dbReference type="NCBI Taxonomy" id="398199"/>
    <lineage>
        <taxon>Bacteria</taxon>
        <taxon>Bacillati</taxon>
        <taxon>Bacillota</taxon>
        <taxon>Clostridia</taxon>
        <taxon>Eubacteriales</taxon>
        <taxon>Clostridiaceae</taxon>
        <taxon>Proteiniclasticum</taxon>
    </lineage>
</organism>
<evidence type="ECO:0000259" key="1">
    <source>
        <dbReference type="Pfam" id="PF13472"/>
    </source>
</evidence>
<dbReference type="Pfam" id="PF13472">
    <property type="entry name" value="Lipase_GDSL_2"/>
    <property type="match status" value="1"/>
</dbReference>
<reference evidence="2 3" key="1">
    <citation type="submission" date="2016-10" db="EMBL/GenBank/DDBJ databases">
        <authorList>
            <person name="de Groot N.N."/>
        </authorList>
    </citation>
    <scope>NUCLEOTIDE SEQUENCE [LARGE SCALE GENOMIC DNA]</scope>
    <source>
        <strain evidence="2 3">CGMCC 1.5058</strain>
    </source>
</reference>
<dbReference type="Gene3D" id="3.40.50.1110">
    <property type="entry name" value="SGNH hydrolase"/>
    <property type="match status" value="1"/>
</dbReference>
<dbReference type="InterPro" id="IPR036514">
    <property type="entry name" value="SGNH_hydro_sf"/>
</dbReference>
<protein>
    <submittedName>
        <fullName evidence="2">Lysophospholipase L1</fullName>
    </submittedName>
</protein>
<dbReference type="PANTHER" id="PTHR30383">
    <property type="entry name" value="THIOESTERASE 1/PROTEASE 1/LYSOPHOSPHOLIPASE L1"/>
    <property type="match status" value="1"/>
</dbReference>
<evidence type="ECO:0000313" key="2">
    <source>
        <dbReference type="EMBL" id="SDI82310.1"/>
    </source>
</evidence>
<dbReference type="PANTHER" id="PTHR30383:SF29">
    <property type="entry name" value="SGNH HYDROLASE-TYPE ESTERASE DOMAIN-CONTAINING PROTEIN"/>
    <property type="match status" value="1"/>
</dbReference>
<evidence type="ECO:0000313" key="3">
    <source>
        <dbReference type="Proteomes" id="UP000183255"/>
    </source>
</evidence>